<evidence type="ECO:0000256" key="5">
    <source>
        <dbReference type="ARBA" id="ARBA00014619"/>
    </source>
</evidence>
<dbReference type="InterPro" id="IPR003152">
    <property type="entry name" value="FATC_dom"/>
</dbReference>
<dbReference type="KEGG" id="sla:SERLADRAFT_440379"/>
<dbReference type="InterPro" id="IPR016024">
    <property type="entry name" value="ARM-type_fold"/>
</dbReference>
<evidence type="ECO:0000256" key="2">
    <source>
        <dbReference type="ARBA" id="ARBA00010769"/>
    </source>
</evidence>
<evidence type="ECO:0000256" key="8">
    <source>
        <dbReference type="ARBA" id="ARBA00022741"/>
    </source>
</evidence>
<dbReference type="RefSeq" id="XP_007320897.1">
    <property type="nucleotide sequence ID" value="XM_007320835.1"/>
</dbReference>
<feature type="region of interest" description="Disordered" evidence="17">
    <location>
        <begin position="963"/>
        <end position="982"/>
    </location>
</feature>
<dbReference type="InterPro" id="IPR011009">
    <property type="entry name" value="Kinase-like_dom_sf"/>
</dbReference>
<accession>F8P2H4</accession>
<keyword evidence="16" id="KW-0158">Chromosome</keyword>
<dbReference type="SUPFAM" id="SSF48371">
    <property type="entry name" value="ARM repeat"/>
    <property type="match status" value="2"/>
</dbReference>
<dbReference type="InterPro" id="IPR021668">
    <property type="entry name" value="TAN"/>
</dbReference>
<dbReference type="EC" id="2.7.11.1" evidence="4 16"/>
<protein>
    <recommendedName>
        <fullName evidence="5 16">Serine/threonine-protein kinase Tel1</fullName>
        <ecNumber evidence="4 16">2.7.11.1</ecNumber>
    </recommendedName>
</protein>
<keyword evidence="9 16" id="KW-0227">DNA damage</keyword>
<feature type="compositionally biased region" description="Polar residues" evidence="17">
    <location>
        <begin position="232"/>
        <end position="241"/>
    </location>
</feature>
<sequence>MNNLKTVLQQLKSEKIKERQDGISALRTVFSRDQAVLNLDESGDGRAWLVVFQALFTAVINEKAICMKKAASGKAGTTGATALRRLGDAAATVRWLTERSVHLLNKKVVKALLAHLLQVMVNKGSLYTQVALDYLKAIKSALSWTPHMDHLDEDNWLKITEMAFNVILGDPVRKGINENEDDDSTEKMEVDDSMYQDPEYEDDEDEEGYLPSRSTPSTQVRKRRRKEESATPGPSLSRSTFNSKATGSMVVSLEQIECTSLLVILLRSPSAPLLSSNNPHLSSSILIRLRRFLDYYPADTSLHHDYILALQAVLSHLALNRKNDVEIFTRGAWDGLVNLWGTKNKRMKESLVGVLRVLFPFLTVSKRGSDYSWADGVGRLWHLLNGEAESRWGIESLSLEALRLEVVAFEDEEICEREAFVAHTFRAGWHFDANQALAWAVLELQADCAQLLFQHSESVHTGTPGSGVDGKRLKREDPITSLLHSIRSNSAFNIRSYHLQILLFFIDRHWCRLHDSLQEDVVTVLLQLISFENAQIQSWAFMCIAAIAHSDGVSYLSRALPSHGTTVQPASSRGPTTWDPIWTHAMRRANVPVVCRAACHTANTLICHAKRLLTSHRVLLEIEALAKDLDVQGPPFPYDSVCIFLAGCLRVASQDVRLYRMQLEEKVLSWLLENWRVGPAHSSREGDRKSQMPLHTVGDIMNLLENVCGSSNRSDLVCRVLLPECSVVDVMVDERKTRVIKDFLLYARLPRFRRAAETPVEPEFNVTHSRMAYHVGTDKELDQPTSRERKVSSAMLKFLESLAAEWELIKEVNANPTAEKARQSLDIAIIAIVFESLLVWNGTRSNRRVLQCAGKVITLVAPFLTSTRWTVEERALILHALEPLILSGEEDSGDDEWDFMLTPNIGTGIKAQVLSALNSHTEQSKQVFAKRRDFQRVVWQNMEIQSILSTVMGTLRHVLRNSVNEGRSDSNPSHLTDIDDKDDFGPIRTSLSTLQSSSTDRPVDGSSSSTYVIDLCMTFLAVTPVLQASSGEPTRDKELTGLILDCPEDKFLLLGPAYFNQARRRLLSIGVHVFDQILDKFGAMLPLYGYSRNEKLQLLAVHFLHSTLHVWLQTSFTETEVGEHVRDLCAWISRMIQSNKAHSWRMRDAVSRFMTTYMIQDPSQLCWAGPPDEGRNEETDSLPASILPMLGADEDIRVRFRVAVSNANIFALARVTGRDVLHIYEEIKEWLTKDLQNYEYMLTRMLTLGNIMIISSAVRRGPYWHLLEAAFHSPHYALHIQSILSGVSERLGLTCPSQLFEAYASQIAYSIRQALQDILRLPPHLLGYKNRKECAEATFRAFTPTNMIAGGPDMEAIVHGQRLFANHCAAVQNSPIEGTRTCLGDLVGFQLVYWLDEDVGEVGGSSHSLEELLQSKGVPLDALGGFDECLTRNVDSIVAAVLRTLGDQDFSPNGAIIQGLRSSGESDKAILVFQKVNQYRTLGDFDVHNPNLPTFATITILRALRWLTSKIANHNRKATTFHVLHQLFADIQHTPLVNEQIRLLNGISILVSVWHDCFEDSVLLHTLIHQATSLLAQTDLTQVARSYLEWAFGLYRQTTEIDHHFPDVLISVCAIAYDYAANTRDTSIMELGNDLLRWIDEQALKLCRPAKTKSQVLKAIPAWPHQPSSELMSIYEDITSEKLSAILSDYRITSNKFRLVRRLRDVSIEQKYDTIRFATVDFWRLKECIPSKVHLRNDDVDAFASLLIQNSGDISSFDREQSYPQSVRGRHRRGGRRRVALGDASPQQSIVQSLLAMLDSTSSTQVNMSYRTLRSLMSVSSEELFLQAWSFENRAPLEYLQQYPVVPKTRPVRSVEELQNWDIQLGVEFSQWISMITILLCDVLASDNPFYAQFSHILQSDITLAEDMLPVLTHTLLQGDLSTKASFDTPSGNRNKLSEYMSVILQADDSHVSCLRCIVDVILHLRHFRPNNTTDALAHDKWLGVDYGILARSAVTCGAYTTALLFLELSLEYQVSTNDSLHAEHILFEIYSHIDEPDGFYGIQTPDLREFLIKRFHHEKQWEKAFRFHGAALEADRSESSDTEGLLRAFHAFGFNNLAIGALQNSHFGFDSEMGSYAMSYRLGWRTETWDLPDKRDADSGISLYRALRAIYRERNPQTIDTILQQAQRDEMERLRILGTENMMEIREVTQNLMCLGQISRWRSRPIQDRLQKQNTAVSEWSDFVHLEAEFDFADLESIMATRMSLVRSVRQREEREQIGNLLTPFIRTLVDIEKTCLVHLSQAARGSKQLQIALNAIIKAQRLEKFPTPEVSQEFANVLWDQNEQKLAVQFLKEAINHATSENAIIDMESNKKKALLLSRLGSWTSEACLEKPTDIMANFFHPATELAVEVEQRANSSDSACANVYRQCAIFADQQYHAIFNSPDAVRWKIYMDRKLQEISSYESQLQSLVKGTNEFNRRERERKKAQTLFDTDQHLYQQHSEAQNSFLEQALDMYSRCLASSDEFDDDSPIRLCTLWFANFENQPLQDKVQVALGRVPSRKFVFLAHQLSARISNLHAPDLPKNQQNLQDLVLRMCQEHPFHSLYQVYSLRPEQPVVGIRSSSRHEPSPSQTGRAAAADDIFDRLRNDAIHGSRVRAVEQVCAVSVQWAKHPVGSDIRAKKVKPPHEVHKRLLIRGIRDIQVPVMTRAIPLDATLRYDNCVWISHYDTTFTTAGGINMPKIIFCHGSDGEKYRQLFKGEGEDDLRQDAVMEQVFSLVNVVLKFDRETRRRALSVRGYMVIPLGAQAGVLEFVGNTTPLRLWLEAAHIRYRPGDYKYSEAGGMLAMERKKYPEQEKPLIAMYKHIRERCKPVMRHYFTEKHKDPNSWFAMRLKYVRSVATTSIVGHILGLGDRHISNILIDNGTGEVVHIDLGIAFDQGKLLQVPERVPFRMTRDMVDGMGMSGTQGVFQRCAEETLRVLRDRSDVIMTVLEVFKYDPLHSWTASEFKIKKVQGSSNEHITRDNHTRLGIGIDMTSGSADEAADRALSSVSRKLDRSLSVEYTVNALIAEATDIVNLATIFHEEALSGDFS</sequence>
<dbReference type="InterPro" id="IPR038980">
    <property type="entry name" value="ATM_plant"/>
</dbReference>
<gene>
    <name evidence="20" type="ORF">SERLADRAFT_440379</name>
</gene>
<feature type="compositionally biased region" description="Polar residues" evidence="17">
    <location>
        <begin position="963"/>
        <end position="974"/>
    </location>
</feature>
<comment type="subcellular location">
    <subcellularLocation>
        <location evidence="16">Chromosome</location>
        <location evidence="16">Telomere</location>
    </subcellularLocation>
    <subcellularLocation>
        <location evidence="1 16">Nucleus</location>
    </subcellularLocation>
</comment>
<reference evidence="20" key="1">
    <citation type="submission" date="2011-04" db="EMBL/GenBank/DDBJ databases">
        <title>Evolution of plant cell wall degrading machinery underlies the functional diversity of forest fungi.</title>
        <authorList>
            <consortium name="US DOE Joint Genome Institute (JGI-PGF)"/>
            <person name="Eastwood D.C."/>
            <person name="Floudas D."/>
            <person name="Binder M."/>
            <person name="Majcherczyk A."/>
            <person name="Schneider P."/>
            <person name="Aerts A."/>
            <person name="Asiegbu F.O."/>
            <person name="Baker S.E."/>
            <person name="Barry K."/>
            <person name="Bendiksby M."/>
            <person name="Blumentritt M."/>
            <person name="Coutinho P.M."/>
            <person name="Cullen D."/>
            <person name="Cullen D."/>
            <person name="Gathman A."/>
            <person name="Goodell B."/>
            <person name="Henrissat B."/>
            <person name="Ihrmark K."/>
            <person name="Kauserud H."/>
            <person name="Kohler A."/>
            <person name="LaButti K."/>
            <person name="Lapidus A."/>
            <person name="Lavin J.L."/>
            <person name="Lee Y.-H."/>
            <person name="Lindquist E."/>
            <person name="Lilly W."/>
            <person name="Lucas S."/>
            <person name="Morin E."/>
            <person name="Murat C."/>
            <person name="Oguiza J.A."/>
            <person name="Park J."/>
            <person name="Pisabarro A.G."/>
            <person name="Riley R."/>
            <person name="Rosling A."/>
            <person name="Salamov A."/>
            <person name="Schmidt O."/>
            <person name="Schmutz J."/>
            <person name="Skrede I."/>
            <person name="Stenlid J."/>
            <person name="Wiebenga A."/>
            <person name="Xie X."/>
            <person name="Kues U."/>
            <person name="Hibbett D.S."/>
            <person name="Hoffmeister D."/>
            <person name="Hogberg N."/>
            <person name="Martin F."/>
            <person name="Grigoriev I.V."/>
            <person name="Watkinson S.C."/>
        </authorList>
    </citation>
    <scope>NUCLEOTIDE SEQUENCE</scope>
    <source>
        <strain evidence="20">S7.9</strain>
    </source>
</reference>
<evidence type="ECO:0000256" key="12">
    <source>
        <dbReference type="ARBA" id="ARBA00023242"/>
    </source>
</evidence>
<dbReference type="Proteomes" id="UP000008064">
    <property type="component" value="Unassembled WGS sequence"/>
</dbReference>
<organism>
    <name type="scientific">Serpula lacrymans var. lacrymans (strain S7.9)</name>
    <name type="common">Dry rot fungus</name>
    <dbReference type="NCBI Taxonomy" id="578457"/>
    <lineage>
        <taxon>Eukaryota</taxon>
        <taxon>Fungi</taxon>
        <taxon>Dikarya</taxon>
        <taxon>Basidiomycota</taxon>
        <taxon>Agaricomycotina</taxon>
        <taxon>Agaricomycetes</taxon>
        <taxon>Agaricomycetidae</taxon>
        <taxon>Boletales</taxon>
        <taxon>Coniophorineae</taxon>
        <taxon>Serpulaceae</taxon>
        <taxon>Serpula</taxon>
    </lineage>
</organism>
<evidence type="ECO:0000256" key="17">
    <source>
        <dbReference type="SAM" id="MobiDB-lite"/>
    </source>
</evidence>
<comment type="subunit">
    <text evidence="3">Associates with DNA double-strand breaks.</text>
</comment>
<dbReference type="Gene3D" id="3.30.1010.10">
    <property type="entry name" value="Phosphatidylinositol 3-kinase Catalytic Subunit, Chain A, domain 4"/>
    <property type="match status" value="1"/>
</dbReference>
<evidence type="ECO:0000256" key="14">
    <source>
        <dbReference type="ARBA" id="ARBA00047899"/>
    </source>
</evidence>
<dbReference type="EMBL" id="GL945437">
    <property type="protein sequence ID" value="EGO22359.1"/>
    <property type="molecule type" value="Genomic_DNA"/>
</dbReference>
<evidence type="ECO:0000259" key="19">
    <source>
        <dbReference type="PROSITE" id="PS51189"/>
    </source>
</evidence>
<dbReference type="InterPro" id="IPR018936">
    <property type="entry name" value="PI3/4_kinase_CS"/>
</dbReference>
<evidence type="ECO:0000256" key="15">
    <source>
        <dbReference type="ARBA" id="ARBA00048679"/>
    </source>
</evidence>
<feature type="region of interest" description="Disordered" evidence="17">
    <location>
        <begin position="174"/>
        <end position="241"/>
    </location>
</feature>
<dbReference type="InterPro" id="IPR014009">
    <property type="entry name" value="PIK_FAT"/>
</dbReference>
<evidence type="ECO:0000256" key="3">
    <source>
        <dbReference type="ARBA" id="ARBA00011370"/>
    </source>
</evidence>
<dbReference type="InterPro" id="IPR044107">
    <property type="entry name" value="PIKKc_ATM"/>
</dbReference>
<keyword evidence="7 16" id="KW-0808">Transferase</keyword>
<keyword evidence="8 16" id="KW-0547">Nucleotide-binding</keyword>
<dbReference type="InterPro" id="IPR036940">
    <property type="entry name" value="PI3/4_kinase_cat_sf"/>
</dbReference>
<feature type="domain" description="PI3K/PI4K catalytic" evidence="18">
    <location>
        <begin position="2708"/>
        <end position="3024"/>
    </location>
</feature>
<dbReference type="Pfam" id="PF11640">
    <property type="entry name" value="TAN"/>
    <property type="match status" value="1"/>
</dbReference>
<dbReference type="Gene3D" id="1.10.1070.11">
    <property type="entry name" value="Phosphatidylinositol 3-/4-kinase, catalytic domain"/>
    <property type="match status" value="1"/>
</dbReference>
<evidence type="ECO:0000256" key="16">
    <source>
        <dbReference type="RuleBase" id="RU365027"/>
    </source>
</evidence>
<evidence type="ECO:0000256" key="10">
    <source>
        <dbReference type="ARBA" id="ARBA00022777"/>
    </source>
</evidence>
<keyword evidence="10 16" id="KW-0418">Kinase</keyword>
<dbReference type="CDD" id="cd05171">
    <property type="entry name" value="PIKKc_ATM"/>
    <property type="match status" value="1"/>
</dbReference>
<comment type="catalytic activity">
    <reaction evidence="15">
        <text>L-seryl-[protein] + ATP = O-phospho-L-seryl-[protein] + ADP + H(+)</text>
        <dbReference type="Rhea" id="RHEA:17989"/>
        <dbReference type="Rhea" id="RHEA-COMP:9863"/>
        <dbReference type="Rhea" id="RHEA-COMP:11604"/>
        <dbReference type="ChEBI" id="CHEBI:15378"/>
        <dbReference type="ChEBI" id="CHEBI:29999"/>
        <dbReference type="ChEBI" id="CHEBI:30616"/>
        <dbReference type="ChEBI" id="CHEBI:83421"/>
        <dbReference type="ChEBI" id="CHEBI:456216"/>
        <dbReference type="EC" id="2.7.11.1"/>
    </reaction>
</comment>
<keyword evidence="16" id="KW-0156">Chromatin regulator</keyword>
<keyword evidence="11 16" id="KW-0067">ATP-binding</keyword>
<comment type="catalytic activity">
    <reaction evidence="14 16">
        <text>L-threonyl-[protein] + ATP = O-phospho-L-threonyl-[protein] + ADP + H(+)</text>
        <dbReference type="Rhea" id="RHEA:46608"/>
        <dbReference type="Rhea" id="RHEA-COMP:11060"/>
        <dbReference type="Rhea" id="RHEA-COMP:11605"/>
        <dbReference type="ChEBI" id="CHEBI:15378"/>
        <dbReference type="ChEBI" id="CHEBI:30013"/>
        <dbReference type="ChEBI" id="CHEBI:30616"/>
        <dbReference type="ChEBI" id="CHEBI:61977"/>
        <dbReference type="ChEBI" id="CHEBI:456216"/>
        <dbReference type="EC" id="2.7.11.1"/>
    </reaction>
</comment>
<evidence type="ECO:0000256" key="7">
    <source>
        <dbReference type="ARBA" id="ARBA00022679"/>
    </source>
</evidence>
<dbReference type="GO" id="GO:0004674">
    <property type="term" value="F:protein serine/threonine kinase activity"/>
    <property type="evidence" value="ECO:0007669"/>
    <property type="project" value="UniProtKB-KW"/>
</dbReference>
<evidence type="ECO:0000259" key="18">
    <source>
        <dbReference type="PROSITE" id="PS50290"/>
    </source>
</evidence>
<name>F8P2H4_SERL9</name>
<dbReference type="Pfam" id="PF00454">
    <property type="entry name" value="PI3_PI4_kinase"/>
    <property type="match status" value="1"/>
</dbReference>
<comment type="similarity">
    <text evidence="2 16">Belongs to the PI3/PI4-kinase family. ATM subfamily.</text>
</comment>
<dbReference type="PROSITE" id="PS50290">
    <property type="entry name" value="PI3_4_KINASE_3"/>
    <property type="match status" value="1"/>
</dbReference>
<evidence type="ECO:0000256" key="11">
    <source>
        <dbReference type="ARBA" id="ARBA00022840"/>
    </source>
</evidence>
<keyword evidence="6 16" id="KW-0723">Serine/threonine-protein kinase</keyword>
<dbReference type="PANTHER" id="PTHR37079">
    <property type="entry name" value="SERINE/THREONINE-PROTEIN KINASE ATM"/>
    <property type="match status" value="1"/>
</dbReference>
<feature type="compositionally biased region" description="Acidic residues" evidence="17">
    <location>
        <begin position="191"/>
        <end position="208"/>
    </location>
</feature>
<dbReference type="GeneID" id="18815362"/>
<dbReference type="HOGENOM" id="CLU_000178_11_0_1"/>
<dbReference type="Pfam" id="PF02260">
    <property type="entry name" value="FATC"/>
    <property type="match status" value="1"/>
</dbReference>
<feature type="domain" description="FAT" evidence="19">
    <location>
        <begin position="1989"/>
        <end position="2595"/>
    </location>
</feature>
<evidence type="ECO:0000256" key="4">
    <source>
        <dbReference type="ARBA" id="ARBA00012513"/>
    </source>
</evidence>
<evidence type="ECO:0000256" key="1">
    <source>
        <dbReference type="ARBA" id="ARBA00004123"/>
    </source>
</evidence>
<dbReference type="InterPro" id="IPR000403">
    <property type="entry name" value="PI3/4_kinase_cat_dom"/>
</dbReference>
<keyword evidence="16" id="KW-0779">Telomere</keyword>
<dbReference type="GO" id="GO:0006281">
    <property type="term" value="P:DNA repair"/>
    <property type="evidence" value="ECO:0007669"/>
    <property type="project" value="InterPro"/>
</dbReference>
<dbReference type="PROSITE" id="PS51189">
    <property type="entry name" value="FAT"/>
    <property type="match status" value="1"/>
</dbReference>
<dbReference type="OrthoDB" id="381190at2759"/>
<evidence type="ECO:0000256" key="6">
    <source>
        <dbReference type="ARBA" id="ARBA00022527"/>
    </source>
</evidence>
<dbReference type="SMART" id="SM01342">
    <property type="entry name" value="TAN"/>
    <property type="match status" value="1"/>
</dbReference>
<dbReference type="SUPFAM" id="SSF56112">
    <property type="entry name" value="Protein kinase-like (PK-like)"/>
    <property type="match status" value="1"/>
</dbReference>
<dbReference type="PROSITE" id="PS00916">
    <property type="entry name" value="PI3_4_KINASE_2"/>
    <property type="match status" value="1"/>
</dbReference>
<evidence type="ECO:0000256" key="13">
    <source>
        <dbReference type="ARBA" id="ARBA00025079"/>
    </source>
</evidence>
<evidence type="ECO:0000256" key="9">
    <source>
        <dbReference type="ARBA" id="ARBA00022763"/>
    </source>
</evidence>
<comment type="function">
    <text evidence="13 16">Serine/threonine protein kinase which activates checkpoint signaling upon genotoxic stresses such as ionizing radiation (IR), ultraviolet light (UV), or DNA replication stalling, thereby acting as a DNA damage sensor. Recognizes the substrate consensus sequence [ST]-Q. Phosphorylates histone H2A to form H2AS128ph (gamma-H2A) at sites of DNA damage, involved in the regulation of DNA damage response mechanism. Required for the control of telomere length and genome stability.</text>
</comment>
<evidence type="ECO:0000313" key="20">
    <source>
        <dbReference type="EMBL" id="EGO22359.1"/>
    </source>
</evidence>
<proteinExistence type="inferred from homology"/>
<dbReference type="SMART" id="SM00146">
    <property type="entry name" value="PI3Kc"/>
    <property type="match status" value="1"/>
</dbReference>
<dbReference type="PANTHER" id="PTHR37079:SF4">
    <property type="entry name" value="SERINE_THREONINE-PROTEIN KINASE ATM"/>
    <property type="match status" value="1"/>
</dbReference>
<keyword evidence="12 16" id="KW-0539">Nucleus</keyword>